<feature type="domain" description="SSD" evidence="9">
    <location>
        <begin position="375"/>
        <end position="468"/>
    </location>
</feature>
<accession>A0A8W8IFZ0</accession>
<proteinExistence type="inferred from homology"/>
<feature type="region of interest" description="Disordered" evidence="7">
    <location>
        <begin position="1"/>
        <end position="30"/>
    </location>
</feature>
<evidence type="ECO:0000256" key="5">
    <source>
        <dbReference type="ARBA" id="ARBA00023180"/>
    </source>
</evidence>
<dbReference type="InterPro" id="IPR052081">
    <property type="entry name" value="Dispatched_Hh_regulator"/>
</dbReference>
<keyword evidence="5" id="KW-0325">Glycoprotein</keyword>
<comment type="subcellular location">
    <subcellularLocation>
        <location evidence="1">Membrane</location>
        <topology evidence="1">Multi-pass membrane protein</topology>
    </subcellularLocation>
</comment>
<evidence type="ECO:0000256" key="8">
    <source>
        <dbReference type="SAM" id="Phobius"/>
    </source>
</evidence>
<feature type="transmembrane region" description="Helical" evidence="8">
    <location>
        <begin position="921"/>
        <end position="941"/>
    </location>
</feature>
<organism evidence="10 11">
    <name type="scientific">Magallana gigas</name>
    <name type="common">Pacific oyster</name>
    <name type="synonym">Crassostrea gigas</name>
    <dbReference type="NCBI Taxonomy" id="29159"/>
    <lineage>
        <taxon>Eukaryota</taxon>
        <taxon>Metazoa</taxon>
        <taxon>Spiralia</taxon>
        <taxon>Lophotrochozoa</taxon>
        <taxon>Mollusca</taxon>
        <taxon>Bivalvia</taxon>
        <taxon>Autobranchia</taxon>
        <taxon>Pteriomorphia</taxon>
        <taxon>Ostreida</taxon>
        <taxon>Ostreoidea</taxon>
        <taxon>Ostreidae</taxon>
        <taxon>Magallana</taxon>
    </lineage>
</organism>
<dbReference type="EnsemblMetazoa" id="G13728.2">
    <property type="protein sequence ID" value="G13728.2:cds"/>
    <property type="gene ID" value="G13728"/>
</dbReference>
<dbReference type="AlphaFoldDB" id="A0A8W8IFZ0"/>
<feature type="transmembrane region" description="Helical" evidence="8">
    <location>
        <begin position="369"/>
        <end position="389"/>
    </location>
</feature>
<feature type="transmembrane region" description="Helical" evidence="8">
    <location>
        <begin position="975"/>
        <end position="995"/>
    </location>
</feature>
<feature type="transmembrane region" description="Helical" evidence="8">
    <location>
        <begin position="415"/>
        <end position="438"/>
    </location>
</feature>
<feature type="transmembrane region" description="Helical" evidence="8">
    <location>
        <begin position="947"/>
        <end position="968"/>
    </location>
</feature>
<sequence>MTTESPGRDTCPSKVSPSRESTMGSTTDLDRARREKKPFFYCRIVANHPIKCFVITLLCHFAMMIISGILLGSGFNLFPTNFEKLPMELYDIPYRLRDYAWRDRNDYDNRFKRTLSNQGFVTYERGLYAVYSSVDLYYDTDGGNVFTKSNLQRMQTIENELASSASFSPICMTYNSSLVCKPFQSILRYFDGTYKHISATLDDPNFNNIPGVLYEAFTNNDTKSDFLFFLPKGYSLSATHAHGTLTRSIMAAGCSISGTTKCALKTWRTETLVHLKKIKTILEKHVDDSTDDFKFYFHSLNLWLSDVLRQAIMDMLCAVGSMFFIFCFMLFHTRSFWIAGWAIISILLSFLGTNIIYTGIIDFQYFGFFHILSIFIILGIGADDLFVFYDNWRLTGFSSYPSLAHRLSDTYSKSVLSMLITSLTTSVAFFSSAISPLLATRSFGVFSGLLVIYNYLSVIIFFPTVVTVYHLKYEQWTCPCCRKCKKKENPSEKEIKGNSNEVYVITEVEMTVGEKESPTEDYPVVNITVNGVPIPNEKEKSIVMNGHSNGHISNGKAIMSNGSANGNIANGNVIANGKPNSAHCSGKHEKDAMMIKALHKKKQKKLVVFFRDYYCRFVTHKITRCVALPIFAIIVGVFAYSASTLEPDNEQLQIYKKSHFYTQAMDKELYSFVQNVDDNLLTVNIVWGLSLKDRGDCHFSSIDCRGTQMYDASFDPNPVANQQALKDFCDFFYNMTSSDINKYNIKTDTSGNPEVACFTRDLETYLKSLSIGGLDLSLPWDSTKTLAFMNAQTSFYDTSGFSSYPHFLSIPMQYWMYNGYSGNFTADYGMYNDLFGEENSTYSTALKTDSSIFYGNKLKYLAVSVNTTINRRTTGYSKGIPIVQRWEELVNNRMSMMPAGVNNGFQLTRDSWHWFYVLKSLADNALLGILIGVGLAFPILSLSTMNVLIGFLATLSICCTTVCVIGVIPLAGWKLGLLTSLNMCLVVGLAVDYVVHLAEGYTLSLHTDRYSRTRDMLEEMGPSVFSGACTTLGASLFMFAAEIQFFMQFGVFMFCTIGFSLIFSLGLFTLLVGLIGPQGNTGNLKVLFRKCKEKLLKRGSGKTS</sequence>
<dbReference type="InterPro" id="IPR053958">
    <property type="entry name" value="HMGCR/SNAP/NPC1-like_SSD"/>
</dbReference>
<evidence type="ECO:0000256" key="6">
    <source>
        <dbReference type="ARBA" id="ARBA00038046"/>
    </source>
</evidence>
<comment type="similarity">
    <text evidence="6">Belongs to the dispatched family.</text>
</comment>
<dbReference type="Gene3D" id="1.20.1640.10">
    <property type="entry name" value="Multidrug efflux transporter AcrB transmembrane domain"/>
    <property type="match status" value="2"/>
</dbReference>
<dbReference type="PANTHER" id="PTHR45951:SF7">
    <property type="entry name" value="SSD DOMAIN-CONTAINING PROTEIN"/>
    <property type="match status" value="1"/>
</dbReference>
<feature type="transmembrane region" description="Helical" evidence="8">
    <location>
        <begin position="337"/>
        <end position="357"/>
    </location>
</feature>
<dbReference type="SUPFAM" id="SSF82866">
    <property type="entry name" value="Multidrug efflux transporter AcrB transmembrane domain"/>
    <property type="match status" value="2"/>
</dbReference>
<feature type="transmembrane region" description="Helical" evidence="8">
    <location>
        <begin position="450"/>
        <end position="471"/>
    </location>
</feature>
<evidence type="ECO:0000259" key="9">
    <source>
        <dbReference type="PROSITE" id="PS50156"/>
    </source>
</evidence>
<keyword evidence="4 8" id="KW-0472">Membrane</keyword>
<evidence type="ECO:0000313" key="10">
    <source>
        <dbReference type="EnsemblMetazoa" id="G13728.3:cds"/>
    </source>
</evidence>
<dbReference type="OrthoDB" id="429851at2759"/>
<dbReference type="GO" id="GO:0022857">
    <property type="term" value="F:transmembrane transporter activity"/>
    <property type="evidence" value="ECO:0007669"/>
    <property type="project" value="TreeGrafter"/>
</dbReference>
<dbReference type="GO" id="GO:0016020">
    <property type="term" value="C:membrane"/>
    <property type="evidence" value="ECO:0007669"/>
    <property type="project" value="UniProtKB-SubCell"/>
</dbReference>
<feature type="compositionally biased region" description="Polar residues" evidence="7">
    <location>
        <begin position="13"/>
        <end position="27"/>
    </location>
</feature>
<evidence type="ECO:0000313" key="11">
    <source>
        <dbReference type="Proteomes" id="UP000005408"/>
    </source>
</evidence>
<feature type="transmembrane region" description="Helical" evidence="8">
    <location>
        <begin position="311"/>
        <end position="331"/>
    </location>
</feature>
<evidence type="ECO:0000256" key="2">
    <source>
        <dbReference type="ARBA" id="ARBA00022692"/>
    </source>
</evidence>
<dbReference type="Proteomes" id="UP000005408">
    <property type="component" value="Unassembled WGS sequence"/>
</dbReference>
<protein>
    <recommendedName>
        <fullName evidence="9">SSD domain-containing protein</fullName>
    </recommendedName>
</protein>
<evidence type="ECO:0000256" key="7">
    <source>
        <dbReference type="SAM" id="MobiDB-lite"/>
    </source>
</evidence>
<evidence type="ECO:0000256" key="1">
    <source>
        <dbReference type="ARBA" id="ARBA00004141"/>
    </source>
</evidence>
<keyword evidence="11" id="KW-1185">Reference proteome</keyword>
<name>A0A8W8IFZ0_MAGGI</name>
<feature type="transmembrane region" description="Helical" evidence="8">
    <location>
        <begin position="53"/>
        <end position="78"/>
    </location>
</feature>
<evidence type="ECO:0000256" key="4">
    <source>
        <dbReference type="ARBA" id="ARBA00023136"/>
    </source>
</evidence>
<dbReference type="Pfam" id="PF12349">
    <property type="entry name" value="Sterol-sensing"/>
    <property type="match status" value="1"/>
</dbReference>
<dbReference type="OMA" id="PFFYCRI"/>
<reference evidence="10" key="1">
    <citation type="submission" date="2022-08" db="UniProtKB">
        <authorList>
            <consortium name="EnsemblMetazoa"/>
        </authorList>
    </citation>
    <scope>IDENTIFICATION</scope>
    <source>
        <strain evidence="10">05x7-T-G4-1.051#20</strain>
    </source>
</reference>
<feature type="transmembrane region" description="Helical" evidence="8">
    <location>
        <begin position="1020"/>
        <end position="1039"/>
    </location>
</feature>
<evidence type="ECO:0000256" key="3">
    <source>
        <dbReference type="ARBA" id="ARBA00022989"/>
    </source>
</evidence>
<dbReference type="InterPro" id="IPR000731">
    <property type="entry name" value="SSD"/>
</dbReference>
<keyword evidence="2 8" id="KW-0812">Transmembrane</keyword>
<dbReference type="EnsemblMetazoa" id="G13728.3">
    <property type="protein sequence ID" value="G13728.3:cds"/>
    <property type="gene ID" value="G13728"/>
</dbReference>
<dbReference type="PROSITE" id="PS50156">
    <property type="entry name" value="SSD"/>
    <property type="match status" value="1"/>
</dbReference>
<dbReference type="EnsemblMetazoa" id="G13728.1">
    <property type="protein sequence ID" value="G13728.1:cds"/>
    <property type="gene ID" value="G13728"/>
</dbReference>
<feature type="transmembrane region" description="Helical" evidence="8">
    <location>
        <begin position="1051"/>
        <end position="1075"/>
    </location>
</feature>
<keyword evidence="3 8" id="KW-1133">Transmembrane helix</keyword>
<dbReference type="PANTHER" id="PTHR45951">
    <property type="entry name" value="PROTEIN DISPATCHED-RELATED"/>
    <property type="match status" value="1"/>
</dbReference>
<feature type="transmembrane region" description="Helical" evidence="8">
    <location>
        <begin position="626"/>
        <end position="645"/>
    </location>
</feature>